<reference evidence="12" key="1">
    <citation type="submission" date="2017-02" db="EMBL/GenBank/DDBJ databases">
        <authorList>
            <person name="Varghese N."/>
            <person name="Submissions S."/>
        </authorList>
    </citation>
    <scope>NUCLEOTIDE SEQUENCE [LARGE SCALE GENOMIC DNA]</scope>
    <source>
        <strain evidence="12">DSM 24091</strain>
    </source>
</reference>
<gene>
    <name evidence="7" type="primary">rplV</name>
    <name evidence="11" type="ORF">SAMN05660841_02340</name>
</gene>
<evidence type="ECO:0000256" key="7">
    <source>
        <dbReference type="HAMAP-Rule" id="MF_01331"/>
    </source>
</evidence>
<keyword evidence="3 7" id="KW-0694">RNA-binding</keyword>
<dbReference type="GO" id="GO:0019843">
    <property type="term" value="F:rRNA binding"/>
    <property type="evidence" value="ECO:0007669"/>
    <property type="project" value="UniProtKB-UniRule"/>
</dbReference>
<dbReference type="InterPro" id="IPR005727">
    <property type="entry name" value="Ribosomal_uL22_bac/chlpt-type"/>
</dbReference>
<comment type="function">
    <text evidence="7 10">This protein binds specifically to 23S rRNA; its binding is stimulated by other ribosomal proteins, e.g., L4, L17, and L20. It is important during the early stages of 50S assembly. It makes multiple contacts with different domains of the 23S rRNA in the assembled 50S subunit and ribosome.</text>
</comment>
<evidence type="ECO:0000256" key="1">
    <source>
        <dbReference type="ARBA" id="ARBA00009451"/>
    </source>
</evidence>
<evidence type="ECO:0000256" key="8">
    <source>
        <dbReference type="RuleBase" id="RU004005"/>
    </source>
</evidence>
<accession>A0A1T5E504</accession>
<evidence type="ECO:0000313" key="12">
    <source>
        <dbReference type="Proteomes" id="UP000190150"/>
    </source>
</evidence>
<dbReference type="GO" id="GO:0022625">
    <property type="term" value="C:cytosolic large ribosomal subunit"/>
    <property type="evidence" value="ECO:0007669"/>
    <property type="project" value="TreeGrafter"/>
</dbReference>
<dbReference type="NCBIfam" id="TIGR01044">
    <property type="entry name" value="rplV_bact"/>
    <property type="match status" value="1"/>
</dbReference>
<dbReference type="Proteomes" id="UP000190150">
    <property type="component" value="Unassembled WGS sequence"/>
</dbReference>
<comment type="subunit">
    <text evidence="7 9">Part of the 50S ribosomal subunit.</text>
</comment>
<dbReference type="OrthoDB" id="9805969at2"/>
<evidence type="ECO:0000256" key="10">
    <source>
        <dbReference type="RuleBase" id="RU004008"/>
    </source>
</evidence>
<dbReference type="GO" id="GO:0006412">
    <property type="term" value="P:translation"/>
    <property type="evidence" value="ECO:0007669"/>
    <property type="project" value="UniProtKB-UniRule"/>
</dbReference>
<evidence type="ECO:0000256" key="6">
    <source>
        <dbReference type="ARBA" id="ARBA00035207"/>
    </source>
</evidence>
<dbReference type="STRING" id="1513896.SAMN05660841_02340"/>
<dbReference type="InterPro" id="IPR001063">
    <property type="entry name" value="Ribosomal_uL22"/>
</dbReference>
<dbReference type="PANTHER" id="PTHR13501">
    <property type="entry name" value="CHLOROPLAST 50S RIBOSOMAL PROTEIN L22-RELATED"/>
    <property type="match status" value="1"/>
</dbReference>
<dbReference type="PANTHER" id="PTHR13501:SF8">
    <property type="entry name" value="LARGE RIBOSOMAL SUBUNIT PROTEIN UL22M"/>
    <property type="match status" value="1"/>
</dbReference>
<evidence type="ECO:0000256" key="3">
    <source>
        <dbReference type="ARBA" id="ARBA00022884"/>
    </source>
</evidence>
<sequence>MEATKKLKKSVLIRQRKEQEKAQVGGASTAKLLNCPTSPRKMRLVVDLIRGEKVENALYILKHTGKEAAARVEKLLLSAIKNWEAANEGSSVADSALFVKEVSVGGGRQLKRLRPAPQGRGYRIRKRSNHVTLVVDSLNKVNN</sequence>
<keyword evidence="2 7" id="KW-0699">rRNA-binding</keyword>
<proteinExistence type="inferred from homology"/>
<dbReference type="Pfam" id="PF00237">
    <property type="entry name" value="Ribosomal_L22"/>
    <property type="match status" value="1"/>
</dbReference>
<dbReference type="EMBL" id="FUZF01000010">
    <property type="protein sequence ID" value="SKB78919.1"/>
    <property type="molecule type" value="Genomic_DNA"/>
</dbReference>
<protein>
    <recommendedName>
        <fullName evidence="6 7">Large ribosomal subunit protein uL22</fullName>
    </recommendedName>
</protein>
<keyword evidence="12" id="KW-1185">Reference proteome</keyword>
<evidence type="ECO:0000256" key="5">
    <source>
        <dbReference type="ARBA" id="ARBA00023274"/>
    </source>
</evidence>
<evidence type="ECO:0000256" key="4">
    <source>
        <dbReference type="ARBA" id="ARBA00022980"/>
    </source>
</evidence>
<dbReference type="CDD" id="cd00336">
    <property type="entry name" value="Ribosomal_L22"/>
    <property type="match status" value="1"/>
</dbReference>
<dbReference type="Gene3D" id="3.90.470.10">
    <property type="entry name" value="Ribosomal protein L22/L17"/>
    <property type="match status" value="1"/>
</dbReference>
<dbReference type="RefSeq" id="WP_079643265.1">
    <property type="nucleotide sequence ID" value="NZ_FUZF01000010.1"/>
</dbReference>
<evidence type="ECO:0000256" key="9">
    <source>
        <dbReference type="RuleBase" id="RU004006"/>
    </source>
</evidence>
<comment type="similarity">
    <text evidence="1 7 8">Belongs to the universal ribosomal protein uL22 family.</text>
</comment>
<evidence type="ECO:0000313" key="11">
    <source>
        <dbReference type="EMBL" id="SKB78919.1"/>
    </source>
</evidence>
<dbReference type="GO" id="GO:0003735">
    <property type="term" value="F:structural constituent of ribosome"/>
    <property type="evidence" value="ECO:0007669"/>
    <property type="project" value="InterPro"/>
</dbReference>
<dbReference type="HAMAP" id="MF_01331_B">
    <property type="entry name" value="Ribosomal_uL22_B"/>
    <property type="match status" value="1"/>
</dbReference>
<dbReference type="InterPro" id="IPR047867">
    <property type="entry name" value="Ribosomal_uL22_bac/org-type"/>
</dbReference>
<evidence type="ECO:0000256" key="2">
    <source>
        <dbReference type="ARBA" id="ARBA00022730"/>
    </source>
</evidence>
<keyword evidence="5 7" id="KW-0687">Ribonucleoprotein</keyword>
<name>A0A1T5E504_9SPHI</name>
<keyword evidence="4 7" id="KW-0689">Ribosomal protein</keyword>
<comment type="function">
    <text evidence="7">The globular domain of the protein is located near the polypeptide exit tunnel on the outside of the subunit, while an extended beta-hairpin is found that lines the wall of the exit tunnel in the center of the 70S ribosome.</text>
</comment>
<organism evidence="11 12">
    <name type="scientific">Sphingobacterium nematocida</name>
    <dbReference type="NCBI Taxonomy" id="1513896"/>
    <lineage>
        <taxon>Bacteria</taxon>
        <taxon>Pseudomonadati</taxon>
        <taxon>Bacteroidota</taxon>
        <taxon>Sphingobacteriia</taxon>
        <taxon>Sphingobacteriales</taxon>
        <taxon>Sphingobacteriaceae</taxon>
        <taxon>Sphingobacterium</taxon>
    </lineage>
</organism>
<dbReference type="SUPFAM" id="SSF54843">
    <property type="entry name" value="Ribosomal protein L22"/>
    <property type="match status" value="1"/>
</dbReference>
<dbReference type="AlphaFoldDB" id="A0A1T5E504"/>
<dbReference type="InterPro" id="IPR036394">
    <property type="entry name" value="Ribosomal_uL22_sf"/>
</dbReference>